<feature type="region of interest" description="Disordered" evidence="1">
    <location>
        <begin position="379"/>
        <end position="447"/>
    </location>
</feature>
<keyword evidence="2" id="KW-0472">Membrane</keyword>
<organism evidence="3 4">
    <name type="scientific">Dichotomopilus funicola</name>
    <dbReference type="NCBI Taxonomy" id="1934379"/>
    <lineage>
        <taxon>Eukaryota</taxon>
        <taxon>Fungi</taxon>
        <taxon>Dikarya</taxon>
        <taxon>Ascomycota</taxon>
        <taxon>Pezizomycotina</taxon>
        <taxon>Sordariomycetes</taxon>
        <taxon>Sordariomycetidae</taxon>
        <taxon>Sordariales</taxon>
        <taxon>Chaetomiaceae</taxon>
        <taxon>Dichotomopilus</taxon>
    </lineage>
</organism>
<feature type="region of interest" description="Disordered" evidence="1">
    <location>
        <begin position="482"/>
        <end position="504"/>
    </location>
</feature>
<feature type="compositionally biased region" description="Low complexity" evidence="1">
    <location>
        <begin position="381"/>
        <end position="392"/>
    </location>
</feature>
<feature type="compositionally biased region" description="Low complexity" evidence="1">
    <location>
        <begin position="159"/>
        <end position="171"/>
    </location>
</feature>
<sequence>MSGLDNNDKGGESPGYWSPTDDPGPAPLGRYNAPRSLTPKGTLFTNLGDAHQAITSRSTSRSAGEDVSDTSPKPSSAPSGSTSFVNVSGSSGSADDEDDETGSVVHHTPPFMNDIGGNNRGNHSPSGRRLGERSVTPFAFMGAPANPANPAIRGNWGHPSSWPSSPVDPSPNVSGFGSSSLDNSVNSANSLNSTNSAGNAVATAESRNSSSLEPLQEEDHSVVDENESTAHLVYAPTPNHLPAAGTFPTVEHNVYEDRSELRRANTAGDNPFDQQQHADGQQMGTVVRERLSQAPYVEEVVNPQHGRFPQEPLSAPASIPSASSNSDASSNEIQNSGLPVRSQHAFSADVKHTGTIDPGDICRINPLYVAPPTSRRFHTLPAAPSAGESGSADFDGHDVDKNGKVDKVKGVDRGFDEDKSMLRQRESQRESEHDQSNTSSFFVEPSREREVSMALRVASTGSTFSTGDGGIYHTSSPAGYGSPYGGAGPSTSYKSPTTGTKRNRDFDDEAIENYWDDASRPNDPNMVRIAVRPAPGARPGIVSNESPGNNGNNDNDTPGTVRGHRGLSALVPGLGGSRRRRREVNTLLSDGADWETVATSIGQFESNRAFASSMELDPSSGHIKMTGSSIADYSDTESIHVPDFEGFSASTEQILLQPVQPPRSCFQPSLRDYDTRYPRTLNDTHHPVFTPTPRIHRTNGYLQRQSRLFMSHLPGSGSDHNSVRSGGGKSAAGNVTGSGTGGNGNSLVDRLSKSIRSGRGSSHKRVKLSSKDSRFQSLESLSSTYSDPPDGFTEIPLTGAFHDGMRALSRPLNNTAGITIIDRNNNNGQSSEPGPSSGSRSGSGLLPSALPRAPPLAHLTRLDRDSANSSRSVAVALGSPTMFSFPLIGLKEAAEREREKSNQARLADENAERKAKAASNANALGHPVKNQSIVSSNIRMIPATPPATRPASTRPSSYRPSSVSIFGIANSPRGRAEFMLDDIMGHNRGTSNVTSFKSGTPLVDTSADISAAADTTATTAGKKSKGSSSTNRFSRAFRTSIFSGLRAGPRAVFASPPRLVPRDERRLARARLAQAEAAGHHNRPTPAPSTANGHNTSSLIAMSYLSPAELRQLALDSAAANGSVGLGPNGAIFDPAGMPYGFVPEHPQQFTTAALEDSEDAYLSWDSRRRRQMWYIFMCALCIFPFMAPLIARGTFDPALGWLTHGEVGSLTRRQRRNVIMCAIVWGGVWLVVVAVAVTVLATTTRK</sequence>
<feature type="transmembrane region" description="Helical" evidence="2">
    <location>
        <begin position="1218"/>
        <end position="1242"/>
    </location>
</feature>
<dbReference type="GeneID" id="87815751"/>
<feature type="compositionally biased region" description="Polar residues" evidence="1">
    <location>
        <begin position="819"/>
        <end position="829"/>
    </location>
</feature>
<evidence type="ECO:0000313" key="4">
    <source>
        <dbReference type="Proteomes" id="UP001302676"/>
    </source>
</evidence>
<proteinExistence type="predicted"/>
<dbReference type="AlphaFoldDB" id="A0AAN6VAK0"/>
<comment type="caution">
    <text evidence="3">The sequence shown here is derived from an EMBL/GenBank/DDBJ whole genome shotgun (WGS) entry which is preliminary data.</text>
</comment>
<accession>A0AAN6VAK0</accession>
<feature type="compositionally biased region" description="Low complexity" evidence="1">
    <location>
        <begin position="314"/>
        <end position="331"/>
    </location>
</feature>
<feature type="compositionally biased region" description="Low complexity" evidence="1">
    <location>
        <begin position="547"/>
        <end position="560"/>
    </location>
</feature>
<feature type="region of interest" description="Disordered" evidence="1">
    <location>
        <begin position="894"/>
        <end position="926"/>
    </location>
</feature>
<dbReference type="RefSeq" id="XP_062641225.1">
    <property type="nucleotide sequence ID" value="XM_062779138.1"/>
</dbReference>
<keyword evidence="2" id="KW-0812">Transmembrane</keyword>
<feature type="region of interest" description="Disordered" evidence="1">
    <location>
        <begin position="943"/>
        <end position="964"/>
    </location>
</feature>
<evidence type="ECO:0000256" key="1">
    <source>
        <dbReference type="SAM" id="MobiDB-lite"/>
    </source>
</evidence>
<evidence type="ECO:0000256" key="2">
    <source>
        <dbReference type="SAM" id="Phobius"/>
    </source>
</evidence>
<feature type="compositionally biased region" description="Gly residues" evidence="1">
    <location>
        <begin position="725"/>
        <end position="744"/>
    </location>
</feature>
<feature type="compositionally biased region" description="Low complexity" evidence="1">
    <location>
        <begin position="178"/>
        <end position="200"/>
    </location>
</feature>
<feature type="region of interest" description="Disordered" evidence="1">
    <location>
        <begin position="306"/>
        <end position="339"/>
    </location>
</feature>
<name>A0AAN6VAK0_9PEZI</name>
<protein>
    <submittedName>
        <fullName evidence="3">Uncharacterized protein</fullName>
    </submittedName>
</protein>
<feature type="region of interest" description="Disordered" evidence="1">
    <location>
        <begin position="711"/>
        <end position="791"/>
    </location>
</feature>
<evidence type="ECO:0000313" key="3">
    <source>
        <dbReference type="EMBL" id="KAK4147854.1"/>
    </source>
</evidence>
<feature type="compositionally biased region" description="Basic and acidic residues" evidence="1">
    <location>
        <begin position="894"/>
        <end position="915"/>
    </location>
</feature>
<feature type="compositionally biased region" description="Polar residues" evidence="1">
    <location>
        <begin position="53"/>
        <end position="62"/>
    </location>
</feature>
<reference evidence="3" key="2">
    <citation type="submission" date="2023-05" db="EMBL/GenBank/DDBJ databases">
        <authorList>
            <consortium name="Lawrence Berkeley National Laboratory"/>
            <person name="Steindorff A."/>
            <person name="Hensen N."/>
            <person name="Bonometti L."/>
            <person name="Westerberg I."/>
            <person name="Brannstrom I.O."/>
            <person name="Guillou S."/>
            <person name="Cros-Aarteil S."/>
            <person name="Calhoun S."/>
            <person name="Haridas S."/>
            <person name="Kuo A."/>
            <person name="Mondo S."/>
            <person name="Pangilinan J."/>
            <person name="Riley R."/>
            <person name="Labutti K."/>
            <person name="Andreopoulos B."/>
            <person name="Lipzen A."/>
            <person name="Chen C."/>
            <person name="Yanf M."/>
            <person name="Daum C."/>
            <person name="Ng V."/>
            <person name="Clum A."/>
            <person name="Ohm R."/>
            <person name="Martin F."/>
            <person name="Silar P."/>
            <person name="Natvig D."/>
            <person name="Lalanne C."/>
            <person name="Gautier V."/>
            <person name="Ament-Velasquez S.L."/>
            <person name="Kruys A."/>
            <person name="Hutchinson M.I."/>
            <person name="Powell A.J."/>
            <person name="Barry K."/>
            <person name="Miller A.N."/>
            <person name="Grigoriev I.V."/>
            <person name="Debuchy R."/>
            <person name="Gladieux P."/>
            <person name="Thoren M.H."/>
            <person name="Johannesson H."/>
        </authorList>
    </citation>
    <scope>NUCLEOTIDE SEQUENCE</scope>
    <source>
        <strain evidence="3">CBS 141.50</strain>
    </source>
</reference>
<feature type="region of interest" description="Disordered" evidence="1">
    <location>
        <begin position="1074"/>
        <end position="1093"/>
    </location>
</feature>
<reference evidence="3" key="1">
    <citation type="journal article" date="2023" name="Mol. Phylogenet. Evol.">
        <title>Genome-scale phylogeny and comparative genomics of the fungal order Sordariales.</title>
        <authorList>
            <person name="Hensen N."/>
            <person name="Bonometti L."/>
            <person name="Westerberg I."/>
            <person name="Brannstrom I.O."/>
            <person name="Guillou S."/>
            <person name="Cros-Aarteil S."/>
            <person name="Calhoun S."/>
            <person name="Haridas S."/>
            <person name="Kuo A."/>
            <person name="Mondo S."/>
            <person name="Pangilinan J."/>
            <person name="Riley R."/>
            <person name="LaButti K."/>
            <person name="Andreopoulos B."/>
            <person name="Lipzen A."/>
            <person name="Chen C."/>
            <person name="Yan M."/>
            <person name="Daum C."/>
            <person name="Ng V."/>
            <person name="Clum A."/>
            <person name="Steindorff A."/>
            <person name="Ohm R.A."/>
            <person name="Martin F."/>
            <person name="Silar P."/>
            <person name="Natvig D.O."/>
            <person name="Lalanne C."/>
            <person name="Gautier V."/>
            <person name="Ament-Velasquez S.L."/>
            <person name="Kruys A."/>
            <person name="Hutchinson M.I."/>
            <person name="Powell A.J."/>
            <person name="Barry K."/>
            <person name="Miller A.N."/>
            <person name="Grigoriev I.V."/>
            <person name="Debuchy R."/>
            <person name="Gladieux P."/>
            <person name="Hiltunen Thoren M."/>
            <person name="Johannesson H."/>
        </authorList>
    </citation>
    <scope>NUCLEOTIDE SEQUENCE</scope>
    <source>
        <strain evidence="3">CBS 141.50</strain>
    </source>
</reference>
<dbReference type="EMBL" id="MU853555">
    <property type="protein sequence ID" value="KAK4147854.1"/>
    <property type="molecule type" value="Genomic_DNA"/>
</dbReference>
<feature type="compositionally biased region" description="Basic and acidic residues" evidence="1">
    <location>
        <begin position="394"/>
        <end position="435"/>
    </location>
</feature>
<feature type="region of interest" description="Disordered" evidence="1">
    <location>
        <begin position="535"/>
        <end position="576"/>
    </location>
</feature>
<feature type="compositionally biased region" description="Low complexity" evidence="1">
    <location>
        <begin position="830"/>
        <end position="853"/>
    </location>
</feature>
<feature type="region of interest" description="Disordered" evidence="1">
    <location>
        <begin position="1"/>
        <end position="219"/>
    </location>
</feature>
<keyword evidence="4" id="KW-1185">Reference proteome</keyword>
<feature type="compositionally biased region" description="Polar residues" evidence="1">
    <location>
        <begin position="775"/>
        <end position="786"/>
    </location>
</feature>
<dbReference type="Proteomes" id="UP001302676">
    <property type="component" value="Unassembled WGS sequence"/>
</dbReference>
<gene>
    <name evidence="3" type="ORF">C8A04DRAFT_24410</name>
</gene>
<keyword evidence="2" id="KW-1133">Transmembrane helix</keyword>
<feature type="region of interest" description="Disordered" evidence="1">
    <location>
        <begin position="819"/>
        <end position="853"/>
    </location>
</feature>
<feature type="compositionally biased region" description="Polar residues" evidence="1">
    <location>
        <begin position="69"/>
        <end position="87"/>
    </location>
</feature>
<feature type="compositionally biased region" description="Basic and acidic residues" evidence="1">
    <location>
        <begin position="1"/>
        <end position="11"/>
    </location>
</feature>
<feature type="transmembrane region" description="Helical" evidence="2">
    <location>
        <begin position="1173"/>
        <end position="1192"/>
    </location>
</feature>